<dbReference type="InterPro" id="IPR027417">
    <property type="entry name" value="P-loop_NTPase"/>
</dbReference>
<proteinExistence type="predicted"/>
<dbReference type="GO" id="GO:0043138">
    <property type="term" value="F:3'-5' DNA helicase activity"/>
    <property type="evidence" value="ECO:0007669"/>
    <property type="project" value="TreeGrafter"/>
</dbReference>
<accession>A0A1I5XN83</accession>
<dbReference type="InterPro" id="IPR014001">
    <property type="entry name" value="Helicase_ATP-bd"/>
</dbReference>
<evidence type="ECO:0000256" key="3">
    <source>
        <dbReference type="ARBA" id="ARBA00023125"/>
    </source>
</evidence>
<dbReference type="GO" id="GO:0006310">
    <property type="term" value="P:DNA recombination"/>
    <property type="evidence" value="ECO:0007669"/>
    <property type="project" value="TreeGrafter"/>
</dbReference>
<keyword evidence="3" id="KW-0238">DNA-binding</keyword>
<feature type="domain" description="Helicase C-terminal" evidence="5">
    <location>
        <begin position="302"/>
        <end position="448"/>
    </location>
</feature>
<evidence type="ECO:0000313" key="6">
    <source>
        <dbReference type="EMBL" id="SFQ33408.1"/>
    </source>
</evidence>
<dbReference type="Proteomes" id="UP000199136">
    <property type="component" value="Unassembled WGS sequence"/>
</dbReference>
<keyword evidence="1" id="KW-0547">Nucleotide-binding</keyword>
<dbReference type="OrthoDB" id="2077914at2"/>
<dbReference type="InterPro" id="IPR001650">
    <property type="entry name" value="Helicase_C-like"/>
</dbReference>
<keyword evidence="2" id="KW-0067">ATP-binding</keyword>
<evidence type="ECO:0000256" key="2">
    <source>
        <dbReference type="ARBA" id="ARBA00022840"/>
    </source>
</evidence>
<dbReference type="GO" id="GO:0006270">
    <property type="term" value="P:DNA replication initiation"/>
    <property type="evidence" value="ECO:0007669"/>
    <property type="project" value="TreeGrafter"/>
</dbReference>
<dbReference type="PROSITE" id="PS51194">
    <property type="entry name" value="HELICASE_CTER"/>
    <property type="match status" value="1"/>
</dbReference>
<gene>
    <name evidence="6" type="ORF">SAMN04488506_1509</name>
</gene>
<reference evidence="6 7" key="1">
    <citation type="submission" date="2016-10" db="EMBL/GenBank/DDBJ databases">
        <authorList>
            <person name="de Groot N.N."/>
        </authorList>
    </citation>
    <scope>NUCLEOTIDE SEQUENCE [LARGE SCALE GENOMIC DNA]</scope>
    <source>
        <strain evidence="6 7">DSM 20581</strain>
    </source>
</reference>
<evidence type="ECO:0000313" key="7">
    <source>
        <dbReference type="Proteomes" id="UP000199136"/>
    </source>
</evidence>
<feature type="domain" description="Helicase ATP-binding" evidence="4">
    <location>
        <begin position="115"/>
        <end position="267"/>
    </location>
</feature>
<dbReference type="PANTHER" id="PTHR30580">
    <property type="entry name" value="PRIMOSOMAL PROTEIN N"/>
    <property type="match status" value="1"/>
</dbReference>
<dbReference type="CDD" id="cd18785">
    <property type="entry name" value="SF2_C"/>
    <property type="match status" value="1"/>
</dbReference>
<dbReference type="SUPFAM" id="SSF52540">
    <property type="entry name" value="P-loop containing nucleoside triphosphate hydrolases"/>
    <property type="match status" value="1"/>
</dbReference>
<dbReference type="GO" id="GO:0006302">
    <property type="term" value="P:double-strand break repair"/>
    <property type="evidence" value="ECO:0007669"/>
    <property type="project" value="TreeGrafter"/>
</dbReference>
<name>A0A1I5XN83_9LACT</name>
<dbReference type="EMBL" id="FOXW01000005">
    <property type="protein sequence ID" value="SFQ33408.1"/>
    <property type="molecule type" value="Genomic_DNA"/>
</dbReference>
<dbReference type="SMART" id="SM00490">
    <property type="entry name" value="HELICc"/>
    <property type="match status" value="1"/>
</dbReference>
<dbReference type="GO" id="GO:0005524">
    <property type="term" value="F:ATP binding"/>
    <property type="evidence" value="ECO:0007669"/>
    <property type="project" value="UniProtKB-KW"/>
</dbReference>
<dbReference type="Gene3D" id="3.40.50.300">
    <property type="entry name" value="P-loop containing nucleotide triphosphate hydrolases"/>
    <property type="match status" value="2"/>
</dbReference>
<dbReference type="GO" id="GO:0003677">
    <property type="term" value="F:DNA binding"/>
    <property type="evidence" value="ECO:0007669"/>
    <property type="project" value="UniProtKB-KW"/>
</dbReference>
<dbReference type="PANTHER" id="PTHR30580:SF1">
    <property type="entry name" value="COMF OPERON PROTEIN 1"/>
    <property type="match status" value="1"/>
</dbReference>
<dbReference type="PROSITE" id="PS51192">
    <property type="entry name" value="HELICASE_ATP_BIND_1"/>
    <property type="match status" value="1"/>
</dbReference>
<dbReference type="CDD" id="cd17925">
    <property type="entry name" value="DEXDc_ComFA"/>
    <property type="match status" value="1"/>
</dbReference>
<dbReference type="InterPro" id="IPR006935">
    <property type="entry name" value="Helicase/UvrB_N"/>
</dbReference>
<evidence type="ECO:0000256" key="1">
    <source>
        <dbReference type="ARBA" id="ARBA00022741"/>
    </source>
</evidence>
<dbReference type="Pfam" id="PF04851">
    <property type="entry name" value="ResIII"/>
    <property type="match status" value="1"/>
</dbReference>
<dbReference type="AlphaFoldDB" id="A0A1I5XN83"/>
<dbReference type="RefSeq" id="WP_092480547.1">
    <property type="nucleotide sequence ID" value="NZ_FOXW01000005.1"/>
</dbReference>
<dbReference type="SMART" id="SM00487">
    <property type="entry name" value="DEXDc"/>
    <property type="match status" value="1"/>
</dbReference>
<keyword evidence="7" id="KW-1185">Reference proteome</keyword>
<organism evidence="6 7">
    <name type="scientific">Desemzia incerta</name>
    <dbReference type="NCBI Taxonomy" id="82801"/>
    <lineage>
        <taxon>Bacteria</taxon>
        <taxon>Bacillati</taxon>
        <taxon>Bacillota</taxon>
        <taxon>Bacilli</taxon>
        <taxon>Lactobacillales</taxon>
        <taxon>Carnobacteriaceae</taxon>
        <taxon>Desemzia</taxon>
    </lineage>
</organism>
<evidence type="ECO:0000259" key="4">
    <source>
        <dbReference type="PROSITE" id="PS51192"/>
    </source>
</evidence>
<protein>
    <submittedName>
        <fullName evidence="6">Competence protein ComFA</fullName>
    </submittedName>
</protein>
<dbReference type="GO" id="GO:0016787">
    <property type="term" value="F:hydrolase activity"/>
    <property type="evidence" value="ECO:0007669"/>
    <property type="project" value="InterPro"/>
</dbReference>
<dbReference type="Pfam" id="PF00271">
    <property type="entry name" value="Helicase_C"/>
    <property type="match status" value="1"/>
</dbReference>
<dbReference type="STRING" id="82801.SAMN04488506_1509"/>
<evidence type="ECO:0000259" key="5">
    <source>
        <dbReference type="PROSITE" id="PS51194"/>
    </source>
</evidence>
<sequence>MNLEMMGRELLSQELNGITEMNESVETRSGFTQTEKKISCTRCGSSLVKDRVFAPCLCGEGCFYCLSCLQMGKVKKCSTLYYQKEENLFADINEPVLMWKGTLSPQQQEASEEILSTINQGGERLVWAVAGAGKTEMLFQGIAQALKDKKRVCLASPRVDVCLELAPRIQHAFSQTELIVLHGSMEETYRYTQLVIATTHQLMRFREAFDVLIIDEIDAFPFHLDDSLQFAAQKARKKNGSLIYLSATPSAAMRKLVQTQQLQASILPARYHGYPLPVPAFMWTGDWKKKIQNQKMQGRFFKIVREMLKANRRFLIFVPNIDLMHELATCLNLLYPSAVFTSVYAEDPERKEKVLMMRQEELDFLLTTTILERGVTFRDIDVLVLGAEDKTFTEAALVQISGRAGRHKDYPTGEVIFFHYGQSREMKHARKQILQMNRLAYERGLIHQ</sequence>